<dbReference type="AlphaFoldDB" id="A0A0F9LK44"/>
<name>A0A0F9LK44_9ZZZZ</name>
<proteinExistence type="predicted"/>
<gene>
    <name evidence="1" type="ORF">LCGC14_1188930</name>
</gene>
<sequence>MGNNLRDRRAYGDAAWDWSLLNGCFGDSKIRPSDIDGVIERKGHYLYLEAKPSRGHLGQGQRILLEGLCKQPNNIVIVVWGDNENPERMQIMQGGEVYPAQPTDRDGFRKAVADWYKMANAAQAVRRG</sequence>
<evidence type="ECO:0000313" key="1">
    <source>
        <dbReference type="EMBL" id="KKM95369.1"/>
    </source>
</evidence>
<comment type="caution">
    <text evidence="1">The sequence shown here is derived from an EMBL/GenBank/DDBJ whole genome shotgun (WGS) entry which is preliminary data.</text>
</comment>
<dbReference type="EMBL" id="LAZR01006016">
    <property type="protein sequence ID" value="KKM95369.1"/>
    <property type="molecule type" value="Genomic_DNA"/>
</dbReference>
<protein>
    <recommendedName>
        <fullName evidence="2">VRR-NUC domain-containing protein</fullName>
    </recommendedName>
</protein>
<organism evidence="1">
    <name type="scientific">marine sediment metagenome</name>
    <dbReference type="NCBI Taxonomy" id="412755"/>
    <lineage>
        <taxon>unclassified sequences</taxon>
        <taxon>metagenomes</taxon>
        <taxon>ecological metagenomes</taxon>
    </lineage>
</organism>
<accession>A0A0F9LK44</accession>
<reference evidence="1" key="1">
    <citation type="journal article" date="2015" name="Nature">
        <title>Complex archaea that bridge the gap between prokaryotes and eukaryotes.</title>
        <authorList>
            <person name="Spang A."/>
            <person name="Saw J.H."/>
            <person name="Jorgensen S.L."/>
            <person name="Zaremba-Niedzwiedzka K."/>
            <person name="Martijn J."/>
            <person name="Lind A.E."/>
            <person name="van Eijk R."/>
            <person name="Schleper C."/>
            <person name="Guy L."/>
            <person name="Ettema T.J."/>
        </authorList>
    </citation>
    <scope>NUCLEOTIDE SEQUENCE</scope>
</reference>
<evidence type="ECO:0008006" key="2">
    <source>
        <dbReference type="Google" id="ProtNLM"/>
    </source>
</evidence>